<dbReference type="SFLD" id="SFLDS00029">
    <property type="entry name" value="Radical_SAM"/>
    <property type="match status" value="1"/>
</dbReference>
<dbReference type="NCBIfam" id="TIGR03960">
    <property type="entry name" value="rSAM_fuse_unch"/>
    <property type="match status" value="1"/>
</dbReference>
<dbReference type="SMART" id="SM00729">
    <property type="entry name" value="Elp3"/>
    <property type="match status" value="1"/>
</dbReference>
<reference evidence="2 3" key="1">
    <citation type="submission" date="2023-07" db="EMBL/GenBank/DDBJ databases">
        <title>The novel representative of Negativicutes class, Anaeroselena agilis gen. nov. sp. nov.</title>
        <authorList>
            <person name="Prokofeva M.I."/>
            <person name="Elcheninov A.G."/>
            <person name="Klyukina A."/>
            <person name="Kublanov I.V."/>
            <person name="Frolov E.N."/>
            <person name="Podosokorskaya O.A."/>
        </authorList>
    </citation>
    <scope>NUCLEOTIDE SEQUENCE [LARGE SCALE GENOMIC DNA]</scope>
    <source>
        <strain evidence="2 3">4137-cl</strain>
    </source>
</reference>
<dbReference type="SFLD" id="SFLDG01082">
    <property type="entry name" value="B12-binding_domain_containing"/>
    <property type="match status" value="1"/>
</dbReference>
<dbReference type="PANTHER" id="PTHR42731:SF5">
    <property type="entry name" value="RADICAL SAM DOMAIN PROTEIN"/>
    <property type="match status" value="1"/>
</dbReference>
<name>A0ABU3NXT1_9FIRM</name>
<dbReference type="PANTHER" id="PTHR42731">
    <property type="entry name" value="SLL1084 PROTEIN"/>
    <property type="match status" value="1"/>
</dbReference>
<dbReference type="SUPFAM" id="SSF102114">
    <property type="entry name" value="Radical SAM enzymes"/>
    <property type="match status" value="1"/>
</dbReference>
<sequence length="587" mass="63975">MSWPLKEKLKKQLAAEQGAVIHAPGSRPGFALAFPNTYQVGMSNLGFHIIYREINASGLAACERVFLPGKKDLAEHHRTNTPLMTLETQRPLYEFPLVGFAVSFEIDYFNLLAMLDLGKIPLLAADRGEEHPIVLAGGPCATFNPEPLAAFIDAFVIGEGEEVIREILAAWQRGREEGLAREDMLLSFAAIPGVYVPAFYKDEYNPDGTLAALTPAAAVPAVISRRWVRDLDAHPGQTAVVTADTEFGDMYLIEIARGCGRHCRFCMAGYCFRRPRARSLAGLEETIRRAEQYRDKIGLVGAAVSDHPDIDRLVAFIRAQGLKFSVASIRADSFTPALAEALAASGHKTITLAPEAASDRLRRIINKGIDAADLERAVALAAAAGIPNVRLYIMVGLPGEQDDDIAAIAELARATRRHMAAHGSGGRLTLSINPFIPKPFTPFQWLPMAPRPVVEDRLAAIRAALKADKNTEILVEPPKEAYLQGVLSRGDRRLGPVLLAAHRAGGPKHWPKALAAAGLDETFYLYRERPAGETLPWHHLDMGLEPGYLRQELDRARAEKYTPPCQPGCTRCGVCRPSQGEGGGNTP</sequence>
<dbReference type="Gene3D" id="3.40.50.280">
    <property type="entry name" value="Cobalamin-binding domain"/>
    <property type="match status" value="1"/>
</dbReference>
<dbReference type="InterPro" id="IPR007197">
    <property type="entry name" value="rSAM"/>
</dbReference>
<comment type="caution">
    <text evidence="2">The sequence shown here is derived from an EMBL/GenBank/DDBJ whole genome shotgun (WGS) entry which is preliminary data.</text>
</comment>
<dbReference type="Pfam" id="PF19864">
    <property type="entry name" value="Radical_SAM_N2"/>
    <property type="match status" value="1"/>
</dbReference>
<organism evidence="2 3">
    <name type="scientific">Anaeroselena agilis</name>
    <dbReference type="NCBI Taxonomy" id="3063788"/>
    <lineage>
        <taxon>Bacteria</taxon>
        <taxon>Bacillati</taxon>
        <taxon>Bacillota</taxon>
        <taxon>Negativicutes</taxon>
        <taxon>Acetonemataceae</taxon>
        <taxon>Anaeroselena</taxon>
    </lineage>
</organism>
<dbReference type="InterPro" id="IPR058240">
    <property type="entry name" value="rSAM_sf"/>
</dbReference>
<dbReference type="InterPro" id="IPR006638">
    <property type="entry name" value="Elp3/MiaA/NifB-like_rSAM"/>
</dbReference>
<gene>
    <name evidence="2" type="ORF">Q4T40_10145</name>
</gene>
<evidence type="ECO:0000313" key="2">
    <source>
        <dbReference type="EMBL" id="MDT8901602.1"/>
    </source>
</evidence>
<protein>
    <submittedName>
        <fullName evidence="2">TIGR03960 family B12-binding radical SAM protein</fullName>
    </submittedName>
</protein>
<keyword evidence="3" id="KW-1185">Reference proteome</keyword>
<dbReference type="InterPro" id="IPR023862">
    <property type="entry name" value="CHP03960_rSAM"/>
</dbReference>
<dbReference type="RefSeq" id="WP_413780109.1">
    <property type="nucleotide sequence ID" value="NZ_JAUOZS010000001.1"/>
</dbReference>
<evidence type="ECO:0000259" key="1">
    <source>
        <dbReference type="PROSITE" id="PS51918"/>
    </source>
</evidence>
<feature type="domain" description="Radical SAM core" evidence="1">
    <location>
        <begin position="245"/>
        <end position="472"/>
    </location>
</feature>
<dbReference type="PROSITE" id="PS51918">
    <property type="entry name" value="RADICAL_SAM"/>
    <property type="match status" value="1"/>
</dbReference>
<dbReference type="EMBL" id="JAUOZS010000001">
    <property type="protein sequence ID" value="MDT8901602.1"/>
    <property type="molecule type" value="Genomic_DNA"/>
</dbReference>
<dbReference type="Proteomes" id="UP001254848">
    <property type="component" value="Unassembled WGS sequence"/>
</dbReference>
<evidence type="ECO:0000313" key="3">
    <source>
        <dbReference type="Proteomes" id="UP001254848"/>
    </source>
</evidence>
<accession>A0ABU3NXT1</accession>
<dbReference type="InterPro" id="IPR023404">
    <property type="entry name" value="rSAM_horseshoe"/>
</dbReference>
<dbReference type="Pfam" id="PF04055">
    <property type="entry name" value="Radical_SAM"/>
    <property type="match status" value="1"/>
</dbReference>
<dbReference type="CDD" id="cd01335">
    <property type="entry name" value="Radical_SAM"/>
    <property type="match status" value="1"/>
</dbReference>
<dbReference type="InterPro" id="IPR045784">
    <property type="entry name" value="Radical_SAM_N2"/>
</dbReference>
<proteinExistence type="predicted"/>
<dbReference type="Gene3D" id="3.80.30.20">
    <property type="entry name" value="tm_1862 like domain"/>
    <property type="match status" value="1"/>
</dbReference>